<evidence type="ECO:0000313" key="9">
    <source>
        <dbReference type="Proteomes" id="UP000182744"/>
    </source>
</evidence>
<dbReference type="PROSITE" id="PS50893">
    <property type="entry name" value="ABC_TRANSPORTER_2"/>
    <property type="match status" value="1"/>
</dbReference>
<comment type="similarity">
    <text evidence="1">Belongs to the ABC transporter superfamily.</text>
</comment>
<dbReference type="InterPro" id="IPR017871">
    <property type="entry name" value="ABC_transporter-like_CS"/>
</dbReference>
<keyword evidence="4 6" id="KW-0067">ATP-binding</keyword>
<keyword evidence="9" id="KW-1185">Reference proteome</keyword>
<reference evidence="7" key="2">
    <citation type="submission" date="2016-10" db="EMBL/GenBank/DDBJ databases">
        <authorList>
            <person name="Varghese N."/>
            <person name="Submissions S."/>
        </authorList>
    </citation>
    <scope>NUCLEOTIDE SEQUENCE</scope>
    <source>
        <strain evidence="7">DSM 20639</strain>
    </source>
</reference>
<dbReference type="InterPro" id="IPR003593">
    <property type="entry name" value="AAA+_ATPase"/>
</dbReference>
<dbReference type="Proteomes" id="UP000182744">
    <property type="component" value="Unassembled WGS sequence"/>
</dbReference>
<evidence type="ECO:0000256" key="3">
    <source>
        <dbReference type="ARBA" id="ARBA00022741"/>
    </source>
</evidence>
<accession>A0A1B9BC34</accession>
<dbReference type="EMBL" id="JAWNFU010000001">
    <property type="protein sequence ID" value="MDY5152560.1"/>
    <property type="molecule type" value="Genomic_DNA"/>
</dbReference>
<dbReference type="PROSITE" id="PS00211">
    <property type="entry name" value="ABC_TRANSPORTER_1"/>
    <property type="match status" value="1"/>
</dbReference>
<dbReference type="SMART" id="SM00382">
    <property type="entry name" value="AAA"/>
    <property type="match status" value="1"/>
</dbReference>
<feature type="domain" description="ABC transporter" evidence="5">
    <location>
        <begin position="2"/>
        <end position="228"/>
    </location>
</feature>
<dbReference type="EMBL" id="UYIO01000001">
    <property type="protein sequence ID" value="VDG75523.1"/>
    <property type="molecule type" value="Genomic_DNA"/>
</dbReference>
<dbReference type="OrthoDB" id="5296765at2"/>
<evidence type="ECO:0000313" key="10">
    <source>
        <dbReference type="Proteomes" id="UP000269974"/>
    </source>
</evidence>
<evidence type="ECO:0000256" key="4">
    <source>
        <dbReference type="ARBA" id="ARBA00022840"/>
    </source>
</evidence>
<evidence type="ECO:0000256" key="1">
    <source>
        <dbReference type="ARBA" id="ARBA00005417"/>
    </source>
</evidence>
<evidence type="ECO:0000259" key="5">
    <source>
        <dbReference type="PROSITE" id="PS50893"/>
    </source>
</evidence>
<name>A0A1B9BC34_9ACTO</name>
<organism evidence="8 10">
    <name type="scientific">Actinobaculum suis</name>
    <dbReference type="NCBI Taxonomy" id="1657"/>
    <lineage>
        <taxon>Bacteria</taxon>
        <taxon>Bacillati</taxon>
        <taxon>Actinomycetota</taxon>
        <taxon>Actinomycetes</taxon>
        <taxon>Actinomycetales</taxon>
        <taxon>Actinomycetaceae</taxon>
        <taxon>Actinobaculum</taxon>
    </lineage>
</organism>
<dbReference type="RefSeq" id="WP_065415208.1">
    <property type="nucleotide sequence ID" value="NZ_FNAU01000002.1"/>
</dbReference>
<dbReference type="FunFam" id="3.40.50.300:FF:000134">
    <property type="entry name" value="Iron-enterobactin ABC transporter ATP-binding protein"/>
    <property type="match status" value="1"/>
</dbReference>
<evidence type="ECO:0000313" key="7">
    <source>
        <dbReference type="EMBL" id="SDE14120.1"/>
    </source>
</evidence>
<gene>
    <name evidence="8" type="primary">yusV_1</name>
    <name evidence="8" type="ORF">NCTC10327_00229</name>
    <name evidence="6" type="ORF">R6G71_00595</name>
    <name evidence="7" type="ORF">SAMN05421878_102224</name>
</gene>
<reference evidence="6" key="4">
    <citation type="submission" date="2023-10" db="EMBL/GenBank/DDBJ databases">
        <title>Whole Genome based description of the genera Actinobaculum and Actinotignum reveals a complex phylogenetic relationship within the species included in the genus Actinotignum.</title>
        <authorList>
            <person name="Jensen C.S."/>
            <person name="Dargis R."/>
            <person name="Kemp M."/>
            <person name="Christensen J.J."/>
        </authorList>
    </citation>
    <scope>NUCLEOTIDE SEQUENCE</scope>
    <source>
        <strain evidence="6">Actinobaculum_suis_CCUG19206T</strain>
    </source>
</reference>
<proteinExistence type="inferred from homology"/>
<keyword evidence="3" id="KW-0547">Nucleotide-binding</keyword>
<dbReference type="PANTHER" id="PTHR42734">
    <property type="entry name" value="METAL TRANSPORT SYSTEM ATP-BINDING PROTEIN TM_0124-RELATED"/>
    <property type="match status" value="1"/>
</dbReference>
<evidence type="ECO:0000256" key="2">
    <source>
        <dbReference type="ARBA" id="ARBA00022448"/>
    </source>
</evidence>
<dbReference type="GO" id="GO:0005524">
    <property type="term" value="F:ATP binding"/>
    <property type="evidence" value="ECO:0007669"/>
    <property type="project" value="UniProtKB-KW"/>
</dbReference>
<dbReference type="Proteomes" id="UP000269974">
    <property type="component" value="Unassembled WGS sequence"/>
</dbReference>
<evidence type="ECO:0000313" key="6">
    <source>
        <dbReference type="EMBL" id="MDY5152560.1"/>
    </source>
</evidence>
<reference evidence="8 10" key="3">
    <citation type="submission" date="2018-11" db="EMBL/GenBank/DDBJ databases">
        <authorList>
            <consortium name="Pathogen Informatics"/>
        </authorList>
    </citation>
    <scope>NUCLEOTIDE SEQUENCE [LARGE SCALE GENOMIC DNA]</scope>
    <source>
        <strain evidence="8 10">NCTC10327</strain>
    </source>
</reference>
<dbReference type="InterPro" id="IPR003439">
    <property type="entry name" value="ABC_transporter-like_ATP-bd"/>
</dbReference>
<dbReference type="InterPro" id="IPR027417">
    <property type="entry name" value="P-loop_NTPase"/>
</dbReference>
<keyword evidence="2" id="KW-0813">Transport</keyword>
<dbReference type="Gene3D" id="3.40.50.300">
    <property type="entry name" value="P-loop containing nucleotide triphosphate hydrolases"/>
    <property type="match status" value="1"/>
</dbReference>
<dbReference type="EMBL" id="FNAU01000002">
    <property type="protein sequence ID" value="SDE14120.1"/>
    <property type="molecule type" value="Genomic_DNA"/>
</dbReference>
<reference evidence="9" key="1">
    <citation type="submission" date="2016-10" db="EMBL/GenBank/DDBJ databases">
        <authorList>
            <person name="Varghese N."/>
        </authorList>
    </citation>
    <scope>NUCLEOTIDE SEQUENCE [LARGE SCALE GENOMIC DNA]</scope>
    <source>
        <strain evidence="9">DSM 20639</strain>
    </source>
</reference>
<protein>
    <submittedName>
        <fullName evidence="6 8">ABC transporter</fullName>
    </submittedName>
    <submittedName>
        <fullName evidence="7">Iron complex transport system ATP-binding protein</fullName>
    </submittedName>
</protein>
<evidence type="ECO:0000313" key="8">
    <source>
        <dbReference type="EMBL" id="VDG75523.1"/>
    </source>
</evidence>
<dbReference type="Proteomes" id="UP001273799">
    <property type="component" value="Unassembled WGS sequence"/>
</dbReference>
<sequence>MIRVKDFSFSYGTVPVLAGVNLQAQPGQITALMGVNGAGKTTLIRAIHNPRWRPRGATAAGEISTEGVVSYLNQHAEGNLPFTVFETVLIGKVAELGLRTTPEDEADVYRVLDLLGLREIATRPLNELSGGQRQKVFIAQALAKQPNILLLDEPTSALDIENQYRIMHQIKELTISHELATLVSLHQIDLIERFADHVVVLSEGKVYAQGTPAQVFTAEMFAEVYHVQATLVEQDNRILFGFDIPHGVPESSR</sequence>
<dbReference type="CDD" id="cd03214">
    <property type="entry name" value="ABC_Iron-Siderophores_B12_Hemin"/>
    <property type="match status" value="1"/>
</dbReference>
<dbReference type="GO" id="GO:0016887">
    <property type="term" value="F:ATP hydrolysis activity"/>
    <property type="evidence" value="ECO:0007669"/>
    <property type="project" value="InterPro"/>
</dbReference>
<dbReference type="AlphaFoldDB" id="A0A1B9BC34"/>
<dbReference type="PANTHER" id="PTHR42734:SF6">
    <property type="entry name" value="MOLYBDATE IMPORT ATP-BINDING PROTEIN MOLC"/>
    <property type="match status" value="1"/>
</dbReference>
<dbReference type="Pfam" id="PF00005">
    <property type="entry name" value="ABC_tran"/>
    <property type="match status" value="1"/>
</dbReference>
<dbReference type="SUPFAM" id="SSF52540">
    <property type="entry name" value="P-loop containing nucleoside triphosphate hydrolases"/>
    <property type="match status" value="1"/>
</dbReference>
<dbReference type="InterPro" id="IPR050153">
    <property type="entry name" value="Metal_Ion_Import_ABC"/>
</dbReference>